<accession>A0A7S1F5C1</accession>
<comment type="similarity">
    <text evidence="1">Belongs to the Mo25 family.</text>
</comment>
<name>A0A7S1F5C1_NOCSC</name>
<dbReference type="InterPro" id="IPR013878">
    <property type="entry name" value="Mo25"/>
</dbReference>
<evidence type="ECO:0000313" key="2">
    <source>
        <dbReference type="EMBL" id="CAD8845646.1"/>
    </source>
</evidence>
<dbReference type="PANTHER" id="PTHR10182:SF3">
    <property type="entry name" value="PROTEIN MO25"/>
    <property type="match status" value="1"/>
</dbReference>
<dbReference type="SUPFAM" id="SSF48371">
    <property type="entry name" value="ARM repeat"/>
    <property type="match status" value="1"/>
</dbReference>
<reference evidence="2" key="1">
    <citation type="submission" date="2021-01" db="EMBL/GenBank/DDBJ databases">
        <authorList>
            <person name="Corre E."/>
            <person name="Pelletier E."/>
            <person name="Niang G."/>
            <person name="Scheremetjew M."/>
            <person name="Finn R."/>
            <person name="Kale V."/>
            <person name="Holt S."/>
            <person name="Cochrane G."/>
            <person name="Meng A."/>
            <person name="Brown T."/>
            <person name="Cohen L."/>
        </authorList>
    </citation>
    <scope>NUCLEOTIDE SEQUENCE</scope>
</reference>
<evidence type="ECO:0008006" key="3">
    <source>
        <dbReference type="Google" id="ProtNLM"/>
    </source>
</evidence>
<dbReference type="InterPro" id="IPR011989">
    <property type="entry name" value="ARM-like"/>
</dbReference>
<dbReference type="Pfam" id="PF08569">
    <property type="entry name" value="Mo25"/>
    <property type="match status" value="1"/>
</dbReference>
<protein>
    <recommendedName>
        <fullName evidence="3">Calcium-binding protein 39</fullName>
    </recommendedName>
</protein>
<dbReference type="GO" id="GO:0035556">
    <property type="term" value="P:intracellular signal transduction"/>
    <property type="evidence" value="ECO:0007669"/>
    <property type="project" value="TreeGrafter"/>
</dbReference>
<dbReference type="InterPro" id="IPR016024">
    <property type="entry name" value="ARM-type_fold"/>
</dbReference>
<evidence type="ECO:0000256" key="1">
    <source>
        <dbReference type="ARBA" id="ARBA00011012"/>
    </source>
</evidence>
<dbReference type="Gene3D" id="1.25.10.10">
    <property type="entry name" value="Leucine-rich Repeat Variant"/>
    <property type="match status" value="1"/>
</dbReference>
<organism evidence="2">
    <name type="scientific">Noctiluca scintillans</name>
    <name type="common">Sea sparkle</name>
    <name type="synonym">Red tide dinoflagellate</name>
    <dbReference type="NCBI Taxonomy" id="2966"/>
    <lineage>
        <taxon>Eukaryota</taxon>
        <taxon>Sar</taxon>
        <taxon>Alveolata</taxon>
        <taxon>Dinophyceae</taxon>
        <taxon>Noctilucales</taxon>
        <taxon>Noctilucaceae</taxon>
        <taxon>Noctiluca</taxon>
    </lineage>
</organism>
<sequence>MEGRSDLSKVVQRVSANLELFGLPAGTIPKNADTLQEAFQVDLGVVLEALREITGEDRPRLPDERYKAKEVSAADAENFVDELLGLDLPAKLLAKVPLLEHESLNAVTNIVSTLLRHDLPPTMKKHATQYVCEHRHFVELVMGGMAEEHLAYHKGAILRSCSRRREVTKVFLANGAADDLLKVILKADAALAYDAFGGLRHLLLECVAESAEWLEVNFENFFKTYHRIVMTTDYVLKRMALSLLSSLLGQHRFMKVSYRYATTEAYLKLVMNLLRDSSNAVRVEAFHVFKVFVGADTPANIRQILMRNRVKLIELLESMRAVSKRESKSAEHMAVVIGRLRQLQ</sequence>
<dbReference type="PANTHER" id="PTHR10182">
    <property type="entry name" value="CALCIUM-BINDING PROTEIN 39-RELATED"/>
    <property type="match status" value="1"/>
</dbReference>
<proteinExistence type="inferred from homology"/>
<dbReference type="GO" id="GO:0043539">
    <property type="term" value="F:protein serine/threonine kinase activator activity"/>
    <property type="evidence" value="ECO:0007669"/>
    <property type="project" value="TreeGrafter"/>
</dbReference>
<dbReference type="EMBL" id="HBFQ01028373">
    <property type="protein sequence ID" value="CAD8845646.1"/>
    <property type="molecule type" value="Transcribed_RNA"/>
</dbReference>
<gene>
    <name evidence="2" type="ORF">NSCI0253_LOCUS19996</name>
</gene>
<dbReference type="AlphaFoldDB" id="A0A7S1F5C1"/>